<dbReference type="PROSITE" id="PS01359">
    <property type="entry name" value="ZF_PHD_1"/>
    <property type="match status" value="1"/>
</dbReference>
<dbReference type="InterPro" id="IPR013083">
    <property type="entry name" value="Znf_RING/FYVE/PHD"/>
</dbReference>
<dbReference type="InterPro" id="IPR019787">
    <property type="entry name" value="Znf_PHD-finger"/>
</dbReference>
<dbReference type="GO" id="GO:0000978">
    <property type="term" value="F:RNA polymerase II cis-regulatory region sequence-specific DNA binding"/>
    <property type="evidence" value="ECO:0007669"/>
    <property type="project" value="TreeGrafter"/>
</dbReference>
<feature type="domain" description="Bromo" evidence="7">
    <location>
        <begin position="99"/>
        <end position="132"/>
    </location>
</feature>
<dbReference type="SUPFAM" id="SSF47370">
    <property type="entry name" value="Bromodomain"/>
    <property type="match status" value="1"/>
</dbReference>
<evidence type="ECO:0000256" key="5">
    <source>
        <dbReference type="PROSITE-ProRule" id="PRU00035"/>
    </source>
</evidence>
<dbReference type="EMBL" id="UYRT01100326">
    <property type="protein sequence ID" value="VDN42496.1"/>
    <property type="molecule type" value="Genomic_DNA"/>
</dbReference>
<evidence type="ECO:0000259" key="7">
    <source>
        <dbReference type="PROSITE" id="PS50014"/>
    </source>
</evidence>
<keyword evidence="2 6" id="KW-0863">Zinc-finger</keyword>
<dbReference type="GO" id="GO:0006357">
    <property type="term" value="P:regulation of transcription by RNA polymerase II"/>
    <property type="evidence" value="ECO:0007669"/>
    <property type="project" value="InterPro"/>
</dbReference>
<keyword evidence="10" id="KW-1185">Reference proteome</keyword>
<dbReference type="InterPro" id="IPR011011">
    <property type="entry name" value="Znf_FYVE_PHD"/>
</dbReference>
<dbReference type="InterPro" id="IPR036427">
    <property type="entry name" value="Bromodomain-like_sf"/>
</dbReference>
<evidence type="ECO:0000313" key="11">
    <source>
        <dbReference type="WBParaSite" id="GPUH_0002421001-mRNA-1"/>
    </source>
</evidence>
<evidence type="ECO:0000256" key="4">
    <source>
        <dbReference type="ARBA" id="ARBA00023117"/>
    </source>
</evidence>
<dbReference type="Gene3D" id="1.20.920.10">
    <property type="entry name" value="Bromodomain-like"/>
    <property type="match status" value="1"/>
</dbReference>
<keyword evidence="4 5" id="KW-0103">Bromodomain</keyword>
<dbReference type="InterPro" id="IPR038028">
    <property type="entry name" value="BPTF"/>
</dbReference>
<evidence type="ECO:0000256" key="3">
    <source>
        <dbReference type="ARBA" id="ARBA00022833"/>
    </source>
</evidence>
<evidence type="ECO:0000259" key="8">
    <source>
        <dbReference type="PROSITE" id="PS50016"/>
    </source>
</evidence>
<evidence type="ECO:0000313" key="9">
    <source>
        <dbReference type="EMBL" id="VDN42496.1"/>
    </source>
</evidence>
<dbReference type="OrthoDB" id="784962at2759"/>
<dbReference type="Pfam" id="PF00439">
    <property type="entry name" value="Bromodomain"/>
    <property type="match status" value="1"/>
</dbReference>
<organism evidence="11">
    <name type="scientific">Gongylonema pulchrum</name>
    <dbReference type="NCBI Taxonomy" id="637853"/>
    <lineage>
        <taxon>Eukaryota</taxon>
        <taxon>Metazoa</taxon>
        <taxon>Ecdysozoa</taxon>
        <taxon>Nematoda</taxon>
        <taxon>Chromadorea</taxon>
        <taxon>Rhabditida</taxon>
        <taxon>Spirurina</taxon>
        <taxon>Spiruromorpha</taxon>
        <taxon>Spiruroidea</taxon>
        <taxon>Gongylonematidae</taxon>
        <taxon>Gongylonema</taxon>
    </lineage>
</organism>
<gene>
    <name evidence="9" type="ORF">GPUH_LOCUS24180</name>
</gene>
<dbReference type="PROSITE" id="PS50016">
    <property type="entry name" value="ZF_PHD_2"/>
    <property type="match status" value="1"/>
</dbReference>
<dbReference type="GO" id="GO:0008270">
    <property type="term" value="F:zinc ion binding"/>
    <property type="evidence" value="ECO:0007669"/>
    <property type="project" value="UniProtKB-KW"/>
</dbReference>
<dbReference type="SUPFAM" id="SSF57903">
    <property type="entry name" value="FYVE/PHD zinc finger"/>
    <property type="match status" value="1"/>
</dbReference>
<dbReference type="InterPro" id="IPR001965">
    <property type="entry name" value="Znf_PHD"/>
</dbReference>
<keyword evidence="1" id="KW-0479">Metal-binding</keyword>
<evidence type="ECO:0000256" key="1">
    <source>
        <dbReference type="ARBA" id="ARBA00022723"/>
    </source>
</evidence>
<evidence type="ECO:0000313" key="10">
    <source>
        <dbReference type="Proteomes" id="UP000271098"/>
    </source>
</evidence>
<dbReference type="PANTHER" id="PTHR45975">
    <property type="entry name" value="NUCLEOSOME-REMODELING FACTOR SUBUNIT BPTF"/>
    <property type="match status" value="1"/>
</dbReference>
<dbReference type="PRINTS" id="PR00503">
    <property type="entry name" value="BROMODOMAIN"/>
</dbReference>
<dbReference type="PROSITE" id="PS50014">
    <property type="entry name" value="BROMODOMAIN_2"/>
    <property type="match status" value="1"/>
</dbReference>
<protein>
    <submittedName>
        <fullName evidence="11">PHD-type domain-containing protein</fullName>
    </submittedName>
</protein>
<dbReference type="PANTHER" id="PTHR45975:SF2">
    <property type="entry name" value="NUCLEOSOME-REMODELING FACTOR SUBUNIT BPTF"/>
    <property type="match status" value="1"/>
</dbReference>
<proteinExistence type="predicted"/>
<name>A0A183ET89_9BILA</name>
<reference evidence="9 10" key="2">
    <citation type="submission" date="2018-11" db="EMBL/GenBank/DDBJ databases">
        <authorList>
            <consortium name="Pathogen Informatics"/>
        </authorList>
    </citation>
    <scope>NUCLEOTIDE SEQUENCE [LARGE SCALE GENOMIC DNA]</scope>
</reference>
<reference evidence="11" key="1">
    <citation type="submission" date="2016-06" db="UniProtKB">
        <authorList>
            <consortium name="WormBaseParasite"/>
        </authorList>
    </citation>
    <scope>IDENTIFICATION</scope>
</reference>
<dbReference type="InterPro" id="IPR001487">
    <property type="entry name" value="Bromodomain"/>
</dbReference>
<dbReference type="Gene3D" id="3.30.40.10">
    <property type="entry name" value="Zinc/RING finger domain, C3HC4 (zinc finger)"/>
    <property type="match status" value="1"/>
</dbReference>
<dbReference type="SMART" id="SM00249">
    <property type="entry name" value="PHD"/>
    <property type="match status" value="1"/>
</dbReference>
<sequence length="132" mass="15608">MTDWVCEYCSREGKKMKNQLYCVCRTPYDCNRFYVGCDSCDGWFHPECVGTTQEYALKEAEKVAEYVCPQCIRNKQGEDELILSRADFALLWQVLDNLKEHRTSWPFREPVDAEEHPDYYKIIKKPMGLFLT</sequence>
<accession>A0A183ET89</accession>
<dbReference type="AlphaFoldDB" id="A0A183ET89"/>
<dbReference type="Pfam" id="PF00628">
    <property type="entry name" value="PHD"/>
    <property type="match status" value="1"/>
</dbReference>
<dbReference type="Proteomes" id="UP000271098">
    <property type="component" value="Unassembled WGS sequence"/>
</dbReference>
<dbReference type="GO" id="GO:0016589">
    <property type="term" value="C:NURF complex"/>
    <property type="evidence" value="ECO:0007669"/>
    <property type="project" value="InterPro"/>
</dbReference>
<evidence type="ECO:0000256" key="6">
    <source>
        <dbReference type="PROSITE-ProRule" id="PRU00146"/>
    </source>
</evidence>
<keyword evidence="3" id="KW-0862">Zinc</keyword>
<dbReference type="WBParaSite" id="GPUH_0002421001-mRNA-1">
    <property type="protein sequence ID" value="GPUH_0002421001-mRNA-1"/>
    <property type="gene ID" value="GPUH_0002421001"/>
</dbReference>
<evidence type="ECO:0000256" key="2">
    <source>
        <dbReference type="ARBA" id="ARBA00022771"/>
    </source>
</evidence>
<dbReference type="InterPro" id="IPR019786">
    <property type="entry name" value="Zinc_finger_PHD-type_CS"/>
</dbReference>
<feature type="domain" description="PHD-type" evidence="8">
    <location>
        <begin position="3"/>
        <end position="74"/>
    </location>
</feature>